<organism evidence="1 2">
    <name type="scientific">Bremerella alba</name>
    <dbReference type="NCBI Taxonomy" id="980252"/>
    <lineage>
        <taxon>Bacteria</taxon>
        <taxon>Pseudomonadati</taxon>
        <taxon>Planctomycetota</taxon>
        <taxon>Planctomycetia</taxon>
        <taxon>Pirellulales</taxon>
        <taxon>Pirellulaceae</taxon>
        <taxon>Bremerella</taxon>
    </lineage>
</organism>
<dbReference type="AlphaFoldDB" id="A0A7V8V4Y6"/>
<evidence type="ECO:0000313" key="1">
    <source>
        <dbReference type="EMBL" id="MBA2115023.1"/>
    </source>
</evidence>
<protein>
    <submittedName>
        <fullName evidence="1">Uncharacterized protein</fullName>
    </submittedName>
</protein>
<proteinExistence type="predicted"/>
<comment type="caution">
    <text evidence="1">The sequence shown here is derived from an EMBL/GenBank/DDBJ whole genome shotgun (WGS) entry which is preliminary data.</text>
</comment>
<evidence type="ECO:0000313" key="2">
    <source>
        <dbReference type="Proteomes" id="UP000551616"/>
    </source>
</evidence>
<accession>A0A7V8V4Y6</accession>
<keyword evidence="2" id="KW-1185">Reference proteome</keyword>
<name>A0A7V8V4Y6_9BACT</name>
<reference evidence="1 2" key="1">
    <citation type="submission" date="2020-05" db="EMBL/GenBank/DDBJ databases">
        <title>Bremerella alba sp. nov., a novel planctomycete isolated from the surface of the macroalga Fucus spiralis.</title>
        <authorList>
            <person name="Godinho O."/>
            <person name="Botelho R."/>
            <person name="Albuquerque L."/>
            <person name="Wiegand S."/>
            <person name="Da Costa M.S."/>
            <person name="Lobo-Da-Cunha A."/>
            <person name="Jogler C."/>
            <person name="Lage O.M."/>
        </authorList>
    </citation>
    <scope>NUCLEOTIDE SEQUENCE [LARGE SCALE GENOMIC DNA]</scope>
    <source>
        <strain evidence="1 2">FF15</strain>
    </source>
</reference>
<dbReference type="EMBL" id="JABRWO010000005">
    <property type="protein sequence ID" value="MBA2115023.1"/>
    <property type="molecule type" value="Genomic_DNA"/>
</dbReference>
<gene>
    <name evidence="1" type="ORF">HOV93_21950</name>
</gene>
<sequence>MNSERNLEFGNVEESDAGVAELPLSGGRPSLHLSKASLRWRPPEDLASNFHSDFYIAFDVYSQEDGTRRFLPGVPPKTFIDNAFLAGLHLLARDRRLTSDMVACYRQQKLIFDRVLVMQEHMERSFAHSRDLYIRRSGRQSDEDRSILPMDLRFDSNGDGRTWNVTRLCEEGRARAHRNGLTRPNKQQEISYGLLRAAELNPLTIPETRVESLVRSALFAIPDAIPAPNNDLLEEVYDRMTDRLNSHHADTNDEFDNWLKGRNSNLFKSIGGRAIAPSQVRAAFLELGWQSYQYVSGSISYLCQAFAVCLPNRMDELERELFAHTFQPQSYLGGLPLILFMERAQVLGLMIHRLWSNPGAPDDIRVLHRLLDYYSRMARSRRESDNLSKQRNGRIEATIGESVKGLAAAQCSSLATESVAVIINELLERREVRCKTCDGALEADLTKSPLEDSVDTFKLFCHCPEHGGKRMIKTTQRELFEIAEAMGFDGSDI</sequence>
<dbReference type="RefSeq" id="WP_207396475.1">
    <property type="nucleotide sequence ID" value="NZ_JABRWO010000005.1"/>
</dbReference>
<dbReference type="Proteomes" id="UP000551616">
    <property type="component" value="Unassembled WGS sequence"/>
</dbReference>